<dbReference type="GO" id="GO:0030246">
    <property type="term" value="F:carbohydrate binding"/>
    <property type="evidence" value="ECO:0007669"/>
    <property type="project" value="InterPro"/>
</dbReference>
<dbReference type="InterPro" id="IPR015443">
    <property type="entry name" value="Aldose_1-epimerase"/>
</dbReference>
<gene>
    <name evidence="9" type="ORF">DWY77_00775</name>
</gene>
<evidence type="ECO:0000256" key="1">
    <source>
        <dbReference type="ARBA" id="ARBA00005028"/>
    </source>
</evidence>
<evidence type="ECO:0000256" key="4">
    <source>
        <dbReference type="ARBA" id="ARBA00023277"/>
    </source>
</evidence>
<dbReference type="GO" id="GO:0006006">
    <property type="term" value="P:glucose metabolic process"/>
    <property type="evidence" value="ECO:0007669"/>
    <property type="project" value="TreeGrafter"/>
</dbReference>
<dbReference type="PANTHER" id="PTHR10091">
    <property type="entry name" value="ALDOSE-1-EPIMERASE"/>
    <property type="match status" value="1"/>
</dbReference>
<dbReference type="GO" id="GO:0004034">
    <property type="term" value="F:aldose 1-epimerase activity"/>
    <property type="evidence" value="ECO:0007669"/>
    <property type="project" value="UniProtKB-EC"/>
</dbReference>
<dbReference type="InterPro" id="IPR008183">
    <property type="entry name" value="Aldose_1/G6P_1-epimerase"/>
</dbReference>
<protein>
    <recommendedName>
        <fullName evidence="5">Aldose 1-epimerase</fullName>
        <ecNumber evidence="5">5.1.3.3</ecNumber>
    </recommendedName>
</protein>
<feature type="binding site" evidence="7">
    <location>
        <position position="250"/>
    </location>
    <ligand>
        <name>beta-D-galactose</name>
        <dbReference type="ChEBI" id="CHEBI:27667"/>
    </ligand>
</feature>
<evidence type="ECO:0000256" key="5">
    <source>
        <dbReference type="PIRNR" id="PIRNR005096"/>
    </source>
</evidence>
<feature type="active site" description="Proton donor" evidence="6">
    <location>
        <position position="178"/>
    </location>
</feature>
<comment type="similarity">
    <text evidence="2 5">Belongs to the aldose epimerase family.</text>
</comment>
<dbReference type="CDD" id="cd09019">
    <property type="entry name" value="galactose_mutarotase_like"/>
    <property type="match status" value="1"/>
</dbReference>
<dbReference type="NCBIfam" id="NF008277">
    <property type="entry name" value="PRK11055.1"/>
    <property type="match status" value="1"/>
</dbReference>
<dbReference type="Proteomes" id="UP000286147">
    <property type="component" value="Unassembled WGS sequence"/>
</dbReference>
<dbReference type="RefSeq" id="WP_118035394.1">
    <property type="nucleotide sequence ID" value="NZ_QRTP01000001.1"/>
</dbReference>
<dbReference type="UniPathway" id="UPA00242"/>
<keyword evidence="4 5" id="KW-0119">Carbohydrate metabolism</keyword>
<evidence type="ECO:0000313" key="10">
    <source>
        <dbReference type="Proteomes" id="UP000286147"/>
    </source>
</evidence>
<dbReference type="GO" id="GO:0033499">
    <property type="term" value="P:galactose catabolic process via UDP-galactose, Leloir pathway"/>
    <property type="evidence" value="ECO:0007669"/>
    <property type="project" value="TreeGrafter"/>
</dbReference>
<dbReference type="AlphaFoldDB" id="A0A412CIC0"/>
<dbReference type="PIRSF" id="PIRSF005096">
    <property type="entry name" value="GALM"/>
    <property type="match status" value="1"/>
</dbReference>
<proteinExistence type="inferred from homology"/>
<feature type="binding site" evidence="8">
    <location>
        <begin position="178"/>
        <end position="180"/>
    </location>
    <ligand>
        <name>beta-D-galactose</name>
        <dbReference type="ChEBI" id="CHEBI:27667"/>
    </ligand>
</feature>
<dbReference type="Pfam" id="PF01263">
    <property type="entry name" value="Aldose_epim"/>
    <property type="match status" value="1"/>
</dbReference>
<feature type="binding site" evidence="8">
    <location>
        <begin position="80"/>
        <end position="81"/>
    </location>
    <ligand>
        <name>beta-D-galactose</name>
        <dbReference type="ChEBI" id="CHEBI:27667"/>
    </ligand>
</feature>
<evidence type="ECO:0000313" key="9">
    <source>
        <dbReference type="EMBL" id="RGQ87134.1"/>
    </source>
</evidence>
<evidence type="ECO:0000256" key="7">
    <source>
        <dbReference type="PIRSR" id="PIRSR005096-2"/>
    </source>
</evidence>
<dbReference type="EC" id="5.1.3.3" evidence="5"/>
<sequence>MSIQTELFGKLPHNKSAYLYTIKNINGMFIKVSNYGALLTSLVVKNLQGQYKDIVLGYDNLEDYFDNSPLFGAIVGRNINRISNAQFEIDGHIYNLIKNRGIHNIHSDKEHGFHKVLWKTTFLDENSISFSYFSPDQEQNFPGNLSVNVTYTLTNSNALIISIRAISDKTTLINISNHNYFNLSGHDSGDILNTELLINSNFFTPVDEYTIPTGEIRSVLKTPFDFTYSHKIKNDIFKNYSQLKIANGFDHNFVLNNPHIGLRKIAQAKNSNEGISMDVYSDSIGLQFYTGNNLSKIKGKNNVIYDKYSGFCLEPQYFPNSINTDNFEKPIFNPNEEFKTTVIYQFT</sequence>
<name>A0A412CIC0_9FIRM</name>
<keyword evidence="3 5" id="KW-0413">Isomerase</keyword>
<dbReference type="InterPro" id="IPR014718">
    <property type="entry name" value="GH-type_carb-bd"/>
</dbReference>
<dbReference type="InterPro" id="IPR047215">
    <property type="entry name" value="Galactose_mutarotase-like"/>
</dbReference>
<accession>A0A412CIC0</accession>
<dbReference type="PANTHER" id="PTHR10091:SF0">
    <property type="entry name" value="GALACTOSE MUTAROTASE"/>
    <property type="match status" value="1"/>
</dbReference>
<dbReference type="SUPFAM" id="SSF74650">
    <property type="entry name" value="Galactose mutarotase-like"/>
    <property type="match status" value="1"/>
</dbReference>
<dbReference type="EMBL" id="QRTP01000001">
    <property type="protein sequence ID" value="RGQ87134.1"/>
    <property type="molecule type" value="Genomic_DNA"/>
</dbReference>
<organism evidence="9 10">
    <name type="scientific">Megamonas rupellensis</name>
    <dbReference type="NCBI Taxonomy" id="491921"/>
    <lineage>
        <taxon>Bacteria</taxon>
        <taxon>Bacillati</taxon>
        <taxon>Bacillota</taxon>
        <taxon>Negativicutes</taxon>
        <taxon>Selenomonadales</taxon>
        <taxon>Selenomonadaceae</taxon>
        <taxon>Megamonas</taxon>
    </lineage>
</organism>
<evidence type="ECO:0000256" key="3">
    <source>
        <dbReference type="ARBA" id="ARBA00023235"/>
    </source>
</evidence>
<comment type="catalytic activity">
    <reaction evidence="5">
        <text>alpha-D-glucose = beta-D-glucose</text>
        <dbReference type="Rhea" id="RHEA:10264"/>
        <dbReference type="ChEBI" id="CHEBI:15903"/>
        <dbReference type="ChEBI" id="CHEBI:17925"/>
        <dbReference type="EC" id="5.1.3.3"/>
    </reaction>
</comment>
<dbReference type="InterPro" id="IPR011013">
    <property type="entry name" value="Gal_mutarotase_sf_dom"/>
</dbReference>
<reference evidence="9 10" key="1">
    <citation type="submission" date="2018-08" db="EMBL/GenBank/DDBJ databases">
        <title>A genome reference for cultivated species of the human gut microbiota.</title>
        <authorList>
            <person name="Zou Y."/>
            <person name="Xue W."/>
            <person name="Luo G."/>
        </authorList>
    </citation>
    <scope>NUCLEOTIDE SEQUENCE [LARGE SCALE GENOMIC DNA]</scope>
    <source>
        <strain evidence="9 10">AF27-12</strain>
    </source>
</reference>
<comment type="pathway">
    <text evidence="1 5">Carbohydrate metabolism; hexose metabolism.</text>
</comment>
<comment type="caution">
    <text evidence="9">The sequence shown here is derived from an EMBL/GenBank/DDBJ whole genome shotgun (WGS) entry which is preliminary data.</text>
</comment>
<evidence type="ECO:0000256" key="6">
    <source>
        <dbReference type="PIRSR" id="PIRSR005096-1"/>
    </source>
</evidence>
<evidence type="ECO:0000256" key="2">
    <source>
        <dbReference type="ARBA" id="ARBA00006206"/>
    </source>
</evidence>
<evidence type="ECO:0000256" key="8">
    <source>
        <dbReference type="PIRSR" id="PIRSR005096-3"/>
    </source>
</evidence>
<feature type="active site" description="Proton acceptor" evidence="6">
    <location>
        <position position="314"/>
    </location>
</feature>
<dbReference type="Gene3D" id="2.70.98.10">
    <property type="match status" value="1"/>
</dbReference>